<name>A0AAN5LB59_KLEOX</name>
<sequence length="293" mass="30452">MMSTVINLHGTLKRGGAPLPFCTVTLTGIDNASIVTTTTTGAGIYSLDVPPGDWRVTIQPQHDVPQDIGLLALTETTPPQALDTLLLHLTPETVSTGVLAFFLGLKDDAQRLAQSATDVAGSAAAALASQKAAKTSEDNAAESQTTAGEKADAATRDALRAETARTAAEKAAASVDVHEAPGDGVCYVRRNAAWVRQGAFDVGIADSAGDISPTAHQLFTLDGTKNNTVTFTGLPEGRAMVIALVFKGKGGTVTWPDNLSWSQNDVPKLAETRTVVSILWDGETLTGTTALTV</sequence>
<dbReference type="Gene3D" id="2.60.40.1120">
    <property type="entry name" value="Carboxypeptidase-like, regulatory domain"/>
    <property type="match status" value="1"/>
</dbReference>
<comment type="caution">
    <text evidence="3">The sequence shown here is derived from an EMBL/GenBank/DDBJ whole genome shotgun (WGS) entry which is preliminary data.</text>
</comment>
<dbReference type="Pfam" id="PF08400">
    <property type="entry name" value="phage_tail_N"/>
    <property type="match status" value="1"/>
</dbReference>
<feature type="domain" description="Lambda-like tail fibre protein N-terminal" evidence="2">
    <location>
        <begin position="8"/>
        <end position="127"/>
    </location>
</feature>
<dbReference type="AlphaFoldDB" id="A0AAN5LB59"/>
<evidence type="ECO:0000259" key="2">
    <source>
        <dbReference type="Pfam" id="PF08400"/>
    </source>
</evidence>
<reference evidence="3" key="2">
    <citation type="submission" date="2020-11" db="EMBL/GenBank/DDBJ databases">
        <authorList>
            <consortium name="NCBI Pathogen Detection Project"/>
        </authorList>
    </citation>
    <scope>NUCLEOTIDE SEQUENCE</scope>
    <source>
        <strain evidence="3">R404</strain>
    </source>
</reference>
<evidence type="ECO:0000256" key="1">
    <source>
        <dbReference type="SAM" id="MobiDB-lite"/>
    </source>
</evidence>
<dbReference type="InterPro" id="IPR008969">
    <property type="entry name" value="CarboxyPept-like_regulatory"/>
</dbReference>
<dbReference type="InterPro" id="IPR013609">
    <property type="entry name" value="Stf-like_N"/>
</dbReference>
<evidence type="ECO:0000313" key="4">
    <source>
        <dbReference type="Proteomes" id="UP000856143"/>
    </source>
</evidence>
<evidence type="ECO:0000313" key="3">
    <source>
        <dbReference type="EMBL" id="HAT1683715.1"/>
    </source>
</evidence>
<proteinExistence type="predicted"/>
<dbReference type="SUPFAM" id="SSF49464">
    <property type="entry name" value="Carboxypeptidase regulatory domain-like"/>
    <property type="match status" value="1"/>
</dbReference>
<organism evidence="3 4">
    <name type="scientific">Klebsiella oxytoca</name>
    <dbReference type="NCBI Taxonomy" id="571"/>
    <lineage>
        <taxon>Bacteria</taxon>
        <taxon>Pseudomonadati</taxon>
        <taxon>Pseudomonadota</taxon>
        <taxon>Gammaproteobacteria</taxon>
        <taxon>Enterobacterales</taxon>
        <taxon>Enterobacteriaceae</taxon>
        <taxon>Klebsiella/Raoultella group</taxon>
        <taxon>Klebsiella</taxon>
    </lineage>
</organism>
<dbReference type="EMBL" id="DACSEO010000071">
    <property type="protein sequence ID" value="HAT1683715.1"/>
    <property type="molecule type" value="Genomic_DNA"/>
</dbReference>
<feature type="region of interest" description="Disordered" evidence="1">
    <location>
        <begin position="132"/>
        <end position="156"/>
    </location>
</feature>
<dbReference type="Proteomes" id="UP000856143">
    <property type="component" value="Unassembled WGS sequence"/>
</dbReference>
<reference evidence="3" key="1">
    <citation type="journal article" date="2018" name="Genome Biol.">
        <title>SKESA: strategic k-mer extension for scrupulous assemblies.</title>
        <authorList>
            <person name="Souvorov A."/>
            <person name="Agarwala R."/>
            <person name="Lipman D.J."/>
        </authorList>
    </citation>
    <scope>NUCLEOTIDE SEQUENCE</scope>
    <source>
        <strain evidence="3">R404</strain>
    </source>
</reference>
<protein>
    <recommendedName>
        <fullName evidence="2">Lambda-like tail fibre protein N-terminal domain-containing protein</fullName>
    </recommendedName>
</protein>
<dbReference type="Gene3D" id="1.20.5.320">
    <property type="entry name" value="6-Phosphogluconate Dehydrogenase, domain 3"/>
    <property type="match status" value="1"/>
</dbReference>
<gene>
    <name evidence="3" type="ORF">I8Y21_004471</name>
</gene>
<accession>A0AAN5LB59</accession>